<reference evidence="8 9" key="1">
    <citation type="submission" date="2019-02" db="EMBL/GenBank/DDBJ databases">
        <title>Deep-cultivation of Planctomycetes and their phenomic and genomic characterization uncovers novel biology.</title>
        <authorList>
            <person name="Wiegand S."/>
            <person name="Jogler M."/>
            <person name="Boedeker C."/>
            <person name="Pinto D."/>
            <person name="Vollmers J."/>
            <person name="Rivas-Marin E."/>
            <person name="Kohn T."/>
            <person name="Peeters S.H."/>
            <person name="Heuer A."/>
            <person name="Rast P."/>
            <person name="Oberbeckmann S."/>
            <person name="Bunk B."/>
            <person name="Jeske O."/>
            <person name="Meyerdierks A."/>
            <person name="Storesund J.E."/>
            <person name="Kallscheuer N."/>
            <person name="Luecker S."/>
            <person name="Lage O.M."/>
            <person name="Pohl T."/>
            <person name="Merkel B.J."/>
            <person name="Hornburger P."/>
            <person name="Mueller R.-W."/>
            <person name="Bruemmer F."/>
            <person name="Labrenz M."/>
            <person name="Spormann A.M."/>
            <person name="Op den Camp H."/>
            <person name="Overmann J."/>
            <person name="Amann R."/>
            <person name="Jetten M.S.M."/>
            <person name="Mascher T."/>
            <person name="Medema M.H."/>
            <person name="Devos D.P."/>
            <person name="Kaster A.-K."/>
            <person name="Ovreas L."/>
            <person name="Rohde M."/>
            <person name="Galperin M.Y."/>
            <person name="Jogler C."/>
        </authorList>
    </citation>
    <scope>NUCLEOTIDE SEQUENCE [LARGE SCALE GENOMIC DNA]</scope>
    <source>
        <strain evidence="8 9">Mal52</strain>
    </source>
</reference>
<dbReference type="CDD" id="cd16027">
    <property type="entry name" value="SGSH"/>
    <property type="match status" value="1"/>
</dbReference>
<dbReference type="Proteomes" id="UP000319383">
    <property type="component" value="Chromosome"/>
</dbReference>
<keyword evidence="2" id="KW-0479">Metal-binding</keyword>
<keyword evidence="3" id="KW-0378">Hydrolase</keyword>
<dbReference type="InterPro" id="IPR011989">
    <property type="entry name" value="ARM-like"/>
</dbReference>
<proteinExistence type="inferred from homology"/>
<dbReference type="PROSITE" id="PS00523">
    <property type="entry name" value="SULFATASE_1"/>
    <property type="match status" value="1"/>
</dbReference>
<evidence type="ECO:0000256" key="6">
    <source>
        <dbReference type="SAM" id="SignalP"/>
    </source>
</evidence>
<dbReference type="Gene3D" id="3.40.720.10">
    <property type="entry name" value="Alkaline Phosphatase, subunit A"/>
    <property type="match status" value="1"/>
</dbReference>
<dbReference type="Gene3D" id="1.25.10.10">
    <property type="entry name" value="Leucine-rich Repeat Variant"/>
    <property type="match status" value="1"/>
</dbReference>
<keyword evidence="4" id="KW-0106">Calcium</keyword>
<dbReference type="Pfam" id="PF00884">
    <property type="entry name" value="Sulfatase"/>
    <property type="match status" value="1"/>
</dbReference>
<keyword evidence="9" id="KW-1185">Reference proteome</keyword>
<dbReference type="InterPro" id="IPR050738">
    <property type="entry name" value="Sulfatase"/>
</dbReference>
<dbReference type="InterPro" id="IPR017850">
    <property type="entry name" value="Alkaline_phosphatase_core_sf"/>
</dbReference>
<feature type="signal peptide" evidence="6">
    <location>
        <begin position="1"/>
        <end position="24"/>
    </location>
</feature>
<dbReference type="PANTHER" id="PTHR42693:SF53">
    <property type="entry name" value="ENDO-4-O-SULFATASE"/>
    <property type="match status" value="1"/>
</dbReference>
<dbReference type="EMBL" id="CP036276">
    <property type="protein sequence ID" value="QDU42045.1"/>
    <property type="molecule type" value="Genomic_DNA"/>
</dbReference>
<evidence type="ECO:0000256" key="1">
    <source>
        <dbReference type="ARBA" id="ARBA00008779"/>
    </source>
</evidence>
<dbReference type="SUPFAM" id="SSF53649">
    <property type="entry name" value="Alkaline phosphatase-like"/>
    <property type="match status" value="1"/>
</dbReference>
<dbReference type="AlphaFoldDB" id="A0A517ZHV0"/>
<keyword evidence="6" id="KW-0732">Signal</keyword>
<dbReference type="GO" id="GO:0046872">
    <property type="term" value="F:metal ion binding"/>
    <property type="evidence" value="ECO:0007669"/>
    <property type="project" value="UniProtKB-KW"/>
</dbReference>
<protein>
    <submittedName>
        <fullName evidence="8">Sulfatase</fullName>
    </submittedName>
</protein>
<organism evidence="8 9">
    <name type="scientific">Symmachiella dynata</name>
    <dbReference type="NCBI Taxonomy" id="2527995"/>
    <lineage>
        <taxon>Bacteria</taxon>
        <taxon>Pseudomonadati</taxon>
        <taxon>Planctomycetota</taxon>
        <taxon>Planctomycetia</taxon>
        <taxon>Planctomycetales</taxon>
        <taxon>Planctomycetaceae</taxon>
        <taxon>Symmachiella</taxon>
    </lineage>
</organism>
<sequence length="718" mass="80405" precursor="true">MNRWFSLSIATLLVIALGHDTAQAAEQPNILWISCEDISPDLRCYGDDYAISPHIDQLAAEGVLYSRAFSHSGVCAPTRSGIITGMYPTSIGTPHMRCRGVPPAEVRCFSQYLRAAGYYCTNNKKTDYQFESPLTAWDESSNQAHWRNRSEGQPFFAIINLTISHESQIRNPRPETKKLVSQLSSAERHDPAQAPLPSYYPDTPLVRRDWANYHDNITAMDKQVAEILQQLDEDGLAEDTIVWFWGDHGRGLPRGKRWIYDSGLQFPLIIRVPEKWKQRALPEHPEQLAAGTVNDELVAFIDFAPTMLSLAGIDIPEHIQGQAFLGPQKATPRKYIFAARDRMDERYDLIRAARDKQFKYIRNDMPFIPYSQNISYMNEMPTMQEMRRLDAAGELVGPQKLYFRQVKPAEELYDTEADPEELNNLADDPKYADKLAELRSQSRQWRKGIGDMGLIPEPIFDEMKRPGGKYAVTADPIFTITDVNDAQRSYQVAIASPTAGSSIAYRFGKGPYQLYTEPVTVKPGQKLSAVACRIGFRDSQAITFRPGAAAAPPAQSKTQDYVHWRDALDKSDLLEQLAELKTIDSSQPESVAKYCAALASEQAAMRYWAITELYYADAIDEDIANKIRPYLDDPSPVVCIAAAQAIADTDPDAALAVLTKMLEHPQDTTRLSAALALDELGETARPAIPAMQNARQDKFKYVVRVCDGALARLGVPVD</sequence>
<gene>
    <name evidence="8" type="ORF">Mal52_05000</name>
</gene>
<evidence type="ECO:0000313" key="8">
    <source>
        <dbReference type="EMBL" id="QDU42045.1"/>
    </source>
</evidence>
<evidence type="ECO:0000256" key="2">
    <source>
        <dbReference type="ARBA" id="ARBA00022723"/>
    </source>
</evidence>
<evidence type="ECO:0000259" key="7">
    <source>
        <dbReference type="Pfam" id="PF00884"/>
    </source>
</evidence>
<dbReference type="InterPro" id="IPR024607">
    <property type="entry name" value="Sulfatase_CS"/>
</dbReference>
<dbReference type="KEGG" id="sdyn:Mal52_05000"/>
<dbReference type="PANTHER" id="PTHR42693">
    <property type="entry name" value="ARYLSULFATASE FAMILY MEMBER"/>
    <property type="match status" value="1"/>
</dbReference>
<dbReference type="Pfam" id="PF13646">
    <property type="entry name" value="HEAT_2"/>
    <property type="match status" value="1"/>
</dbReference>
<dbReference type="InterPro" id="IPR000917">
    <property type="entry name" value="Sulfatase_N"/>
</dbReference>
<comment type="similarity">
    <text evidence="1">Belongs to the sulfatase family.</text>
</comment>
<dbReference type="GO" id="GO:0004065">
    <property type="term" value="F:arylsulfatase activity"/>
    <property type="evidence" value="ECO:0007669"/>
    <property type="project" value="TreeGrafter"/>
</dbReference>
<evidence type="ECO:0000256" key="4">
    <source>
        <dbReference type="ARBA" id="ARBA00022837"/>
    </source>
</evidence>
<dbReference type="InterPro" id="IPR016024">
    <property type="entry name" value="ARM-type_fold"/>
</dbReference>
<evidence type="ECO:0000313" key="9">
    <source>
        <dbReference type="Proteomes" id="UP000319383"/>
    </source>
</evidence>
<dbReference type="RefSeq" id="WP_145374059.1">
    <property type="nucleotide sequence ID" value="NZ_CP036276.1"/>
</dbReference>
<evidence type="ECO:0000256" key="5">
    <source>
        <dbReference type="SAM" id="MobiDB-lite"/>
    </source>
</evidence>
<accession>A0A517ZHV0</accession>
<feature type="chain" id="PRO_5022115632" evidence="6">
    <location>
        <begin position="25"/>
        <end position="718"/>
    </location>
</feature>
<dbReference type="SUPFAM" id="SSF48371">
    <property type="entry name" value="ARM repeat"/>
    <property type="match status" value="1"/>
</dbReference>
<name>A0A517ZHV0_9PLAN</name>
<evidence type="ECO:0000256" key="3">
    <source>
        <dbReference type="ARBA" id="ARBA00022801"/>
    </source>
</evidence>
<feature type="region of interest" description="Disordered" evidence="5">
    <location>
        <begin position="169"/>
        <end position="198"/>
    </location>
</feature>
<feature type="domain" description="Sulfatase N-terminal" evidence="7">
    <location>
        <begin position="28"/>
        <end position="313"/>
    </location>
</feature>